<evidence type="ECO:0000313" key="3">
    <source>
        <dbReference type="EMBL" id="KAF1948132.1"/>
    </source>
</evidence>
<accession>A0A6A5T8M7</accession>
<evidence type="ECO:0000313" key="4">
    <source>
        <dbReference type="Proteomes" id="UP000800035"/>
    </source>
</evidence>
<keyword evidence="4" id="KW-1185">Reference proteome</keyword>
<dbReference type="EMBL" id="ML977079">
    <property type="protein sequence ID" value="KAF1948132.1"/>
    <property type="molecule type" value="Genomic_DNA"/>
</dbReference>
<reference evidence="3" key="1">
    <citation type="journal article" date="2020" name="Stud. Mycol.">
        <title>101 Dothideomycetes genomes: a test case for predicting lifestyles and emergence of pathogens.</title>
        <authorList>
            <person name="Haridas S."/>
            <person name="Albert R."/>
            <person name="Binder M."/>
            <person name="Bloem J."/>
            <person name="Labutti K."/>
            <person name="Salamov A."/>
            <person name="Andreopoulos B."/>
            <person name="Baker S."/>
            <person name="Barry K."/>
            <person name="Bills G."/>
            <person name="Bluhm B."/>
            <person name="Cannon C."/>
            <person name="Castanera R."/>
            <person name="Culley D."/>
            <person name="Daum C."/>
            <person name="Ezra D."/>
            <person name="Gonzalez J."/>
            <person name="Henrissat B."/>
            <person name="Kuo A."/>
            <person name="Liang C."/>
            <person name="Lipzen A."/>
            <person name="Lutzoni F."/>
            <person name="Magnuson J."/>
            <person name="Mondo S."/>
            <person name="Nolan M."/>
            <person name="Ohm R."/>
            <person name="Pangilinan J."/>
            <person name="Park H.-J."/>
            <person name="Ramirez L."/>
            <person name="Alfaro M."/>
            <person name="Sun H."/>
            <person name="Tritt A."/>
            <person name="Yoshinaga Y."/>
            <person name="Zwiers L.-H."/>
            <person name="Turgeon B."/>
            <person name="Goodwin S."/>
            <person name="Spatafora J."/>
            <person name="Crous P."/>
            <person name="Grigoriev I."/>
        </authorList>
    </citation>
    <scope>NUCLEOTIDE SEQUENCE</scope>
    <source>
        <strain evidence="3">CBS 675.92</strain>
    </source>
</reference>
<organism evidence="3 4">
    <name type="scientific">Byssothecium circinans</name>
    <dbReference type="NCBI Taxonomy" id="147558"/>
    <lineage>
        <taxon>Eukaryota</taxon>
        <taxon>Fungi</taxon>
        <taxon>Dikarya</taxon>
        <taxon>Ascomycota</taxon>
        <taxon>Pezizomycotina</taxon>
        <taxon>Dothideomycetes</taxon>
        <taxon>Pleosporomycetidae</taxon>
        <taxon>Pleosporales</taxon>
        <taxon>Massarineae</taxon>
        <taxon>Massarinaceae</taxon>
        <taxon>Byssothecium</taxon>
    </lineage>
</organism>
<gene>
    <name evidence="3" type="ORF">CC80DRAFT_498412</name>
    <name evidence="2" type="ORF">CC80DRAFT_498418</name>
</gene>
<dbReference type="Proteomes" id="UP000800035">
    <property type="component" value="Unassembled WGS sequence"/>
</dbReference>
<name>A0A6A5T8M7_9PLEO</name>
<sequence>MNNSISAPASNFLTRSSRAASQSSPLLPSQKHPTCEEACIAGKLAICGALR</sequence>
<feature type="compositionally biased region" description="Polar residues" evidence="1">
    <location>
        <begin position="1"/>
        <end position="27"/>
    </location>
</feature>
<proteinExistence type="predicted"/>
<feature type="region of interest" description="Disordered" evidence="1">
    <location>
        <begin position="1"/>
        <end position="31"/>
    </location>
</feature>
<evidence type="ECO:0000256" key="1">
    <source>
        <dbReference type="SAM" id="MobiDB-lite"/>
    </source>
</evidence>
<protein>
    <submittedName>
        <fullName evidence="3">Uncharacterized protein</fullName>
    </submittedName>
</protein>
<dbReference type="EMBL" id="ML977080">
    <property type="protein sequence ID" value="KAF1948122.1"/>
    <property type="molecule type" value="Genomic_DNA"/>
</dbReference>
<evidence type="ECO:0000313" key="2">
    <source>
        <dbReference type="EMBL" id="KAF1948122.1"/>
    </source>
</evidence>
<dbReference type="AlphaFoldDB" id="A0A6A5T8M7"/>